<feature type="region of interest" description="Disordered" evidence="1">
    <location>
        <begin position="1"/>
        <end position="31"/>
    </location>
</feature>
<evidence type="ECO:0000256" key="1">
    <source>
        <dbReference type="SAM" id="MobiDB-lite"/>
    </source>
</evidence>
<evidence type="ECO:0000313" key="4">
    <source>
        <dbReference type="RefSeq" id="XP_052116123.1"/>
    </source>
</evidence>
<feature type="compositionally biased region" description="Basic and acidic residues" evidence="1">
    <location>
        <begin position="9"/>
        <end position="21"/>
    </location>
</feature>
<dbReference type="RefSeq" id="XP_052116123.1">
    <property type="nucleotide sequence ID" value="XM_052260163.1"/>
</dbReference>
<dbReference type="RefSeq" id="XP_052116122.1">
    <property type="nucleotide sequence ID" value="XM_052260162.1"/>
</dbReference>
<dbReference type="AlphaFoldDB" id="A0A9C6TVG5"/>
<dbReference type="GeneID" id="110280458"/>
<gene>
    <name evidence="3 4" type="primary">LOC110280458</name>
</gene>
<protein>
    <submittedName>
        <fullName evidence="3 4">Uncharacterized protein LOC110280458</fullName>
    </submittedName>
</protein>
<accession>A0A9C6TVG5</accession>
<name>A0A9C6TVG5_ARADU</name>
<evidence type="ECO:0000313" key="3">
    <source>
        <dbReference type="RefSeq" id="XP_052116122.1"/>
    </source>
</evidence>
<evidence type="ECO:0000313" key="2">
    <source>
        <dbReference type="Proteomes" id="UP000515211"/>
    </source>
</evidence>
<sequence length="155" mass="17991">MLPQQQLQDEGRNEFEGEGRKVCRRGGGRRLTAPPIVLTAPHHELRSTAARRILATPSLSLMMENREREKRVRRGRGRVWSLPLSSSLLCHRRARNHGGSTAPLWVHFRRTRRRRKAETGRRWERRKRELEELRLVAADAPPTAVVPPRRESLSC</sequence>
<reference evidence="2" key="1">
    <citation type="journal article" date="2016" name="Nat. Genet.">
        <title>The genome sequences of Arachis duranensis and Arachis ipaensis, the diploid ancestors of cultivated peanut.</title>
        <authorList>
            <person name="Bertioli D.J."/>
            <person name="Cannon S.B."/>
            <person name="Froenicke L."/>
            <person name="Huang G."/>
            <person name="Farmer A.D."/>
            <person name="Cannon E.K."/>
            <person name="Liu X."/>
            <person name="Gao D."/>
            <person name="Clevenger J."/>
            <person name="Dash S."/>
            <person name="Ren L."/>
            <person name="Moretzsohn M.C."/>
            <person name="Shirasawa K."/>
            <person name="Huang W."/>
            <person name="Vidigal B."/>
            <person name="Abernathy B."/>
            <person name="Chu Y."/>
            <person name="Niederhuth C.E."/>
            <person name="Umale P."/>
            <person name="Araujo A.C."/>
            <person name="Kozik A."/>
            <person name="Kim K.D."/>
            <person name="Burow M.D."/>
            <person name="Varshney R.K."/>
            <person name="Wang X."/>
            <person name="Zhang X."/>
            <person name="Barkley N."/>
            <person name="Guimaraes P.M."/>
            <person name="Isobe S."/>
            <person name="Guo B."/>
            <person name="Liao B."/>
            <person name="Stalker H.T."/>
            <person name="Schmitz R.J."/>
            <person name="Scheffler B.E."/>
            <person name="Leal-Bertioli S.C."/>
            <person name="Xun X."/>
            <person name="Jackson S.A."/>
            <person name="Michelmore R."/>
            <person name="Ozias-Akins P."/>
        </authorList>
    </citation>
    <scope>NUCLEOTIDE SEQUENCE [LARGE SCALE GENOMIC DNA]</scope>
    <source>
        <strain evidence="2">cv. V14167</strain>
    </source>
</reference>
<reference evidence="3 4" key="2">
    <citation type="submission" date="2025-04" db="UniProtKB">
        <authorList>
            <consortium name="RefSeq"/>
        </authorList>
    </citation>
    <scope>IDENTIFICATION</scope>
    <source>
        <tissue evidence="3 4">Whole plant</tissue>
    </source>
</reference>
<dbReference type="KEGG" id="adu:110280458"/>
<dbReference type="Proteomes" id="UP000515211">
    <property type="component" value="Chromosome 4"/>
</dbReference>
<proteinExistence type="predicted"/>
<keyword evidence="2" id="KW-1185">Reference proteome</keyword>
<organism evidence="2 4">
    <name type="scientific">Arachis duranensis</name>
    <name type="common">Wild peanut</name>
    <dbReference type="NCBI Taxonomy" id="130453"/>
    <lineage>
        <taxon>Eukaryota</taxon>
        <taxon>Viridiplantae</taxon>
        <taxon>Streptophyta</taxon>
        <taxon>Embryophyta</taxon>
        <taxon>Tracheophyta</taxon>
        <taxon>Spermatophyta</taxon>
        <taxon>Magnoliopsida</taxon>
        <taxon>eudicotyledons</taxon>
        <taxon>Gunneridae</taxon>
        <taxon>Pentapetalae</taxon>
        <taxon>rosids</taxon>
        <taxon>fabids</taxon>
        <taxon>Fabales</taxon>
        <taxon>Fabaceae</taxon>
        <taxon>Papilionoideae</taxon>
        <taxon>50 kb inversion clade</taxon>
        <taxon>dalbergioids sensu lato</taxon>
        <taxon>Dalbergieae</taxon>
        <taxon>Pterocarpus clade</taxon>
        <taxon>Arachis</taxon>
    </lineage>
</organism>